<dbReference type="AlphaFoldDB" id="A0A401W8P6"/>
<feature type="domain" description="Histidine kinase/HSP90-like ATPase" evidence="8">
    <location>
        <begin position="265"/>
        <end position="379"/>
    </location>
</feature>
<dbReference type="GO" id="GO:0004673">
    <property type="term" value="F:protein histidine kinase activity"/>
    <property type="evidence" value="ECO:0007669"/>
    <property type="project" value="UniProtKB-EC"/>
</dbReference>
<keyword evidence="3" id="KW-0597">Phosphoprotein</keyword>
<dbReference type="InterPro" id="IPR003594">
    <property type="entry name" value="HATPase_dom"/>
</dbReference>
<dbReference type="GO" id="GO:0000160">
    <property type="term" value="P:phosphorelay signal transduction system"/>
    <property type="evidence" value="ECO:0007669"/>
    <property type="project" value="TreeGrafter"/>
</dbReference>
<evidence type="ECO:0000256" key="2">
    <source>
        <dbReference type="ARBA" id="ARBA00012438"/>
    </source>
</evidence>
<feature type="transmembrane region" description="Helical" evidence="7">
    <location>
        <begin position="44"/>
        <end position="64"/>
    </location>
</feature>
<comment type="catalytic activity">
    <reaction evidence="1">
        <text>ATP + protein L-histidine = ADP + protein N-phospho-L-histidine.</text>
        <dbReference type="EC" id="2.7.13.3"/>
    </reaction>
</comment>
<evidence type="ECO:0000259" key="8">
    <source>
        <dbReference type="SMART" id="SM00387"/>
    </source>
</evidence>
<keyword evidence="7" id="KW-0812">Transmembrane</keyword>
<gene>
    <name evidence="9" type="ORF">GKJPGBOP_05421</name>
</gene>
<evidence type="ECO:0000256" key="6">
    <source>
        <dbReference type="SAM" id="MobiDB-lite"/>
    </source>
</evidence>
<evidence type="ECO:0000313" key="9">
    <source>
        <dbReference type="EMBL" id="GCD45684.1"/>
    </source>
</evidence>
<feature type="compositionally biased region" description="Basic and acidic residues" evidence="6">
    <location>
        <begin position="645"/>
        <end position="655"/>
    </location>
</feature>
<evidence type="ECO:0000256" key="5">
    <source>
        <dbReference type="ARBA" id="ARBA00022777"/>
    </source>
</evidence>
<dbReference type="PANTHER" id="PTHR45436">
    <property type="entry name" value="SENSOR HISTIDINE KINASE YKOH"/>
    <property type="match status" value="1"/>
</dbReference>
<dbReference type="SUPFAM" id="SSF55874">
    <property type="entry name" value="ATPase domain of HSP90 chaperone/DNA topoisomerase II/histidine kinase"/>
    <property type="match status" value="1"/>
</dbReference>
<keyword evidence="7" id="KW-0472">Membrane</keyword>
<comment type="caution">
    <text evidence="9">The sequence shown here is derived from an EMBL/GenBank/DDBJ whole genome shotgun (WGS) entry which is preliminary data.</text>
</comment>
<dbReference type="EMBL" id="BHZD01000001">
    <property type="protein sequence ID" value="GCD45684.1"/>
    <property type="molecule type" value="Genomic_DNA"/>
</dbReference>
<evidence type="ECO:0000256" key="7">
    <source>
        <dbReference type="SAM" id="Phobius"/>
    </source>
</evidence>
<dbReference type="Gene3D" id="3.30.565.10">
    <property type="entry name" value="Histidine kinase-like ATPase, C-terminal domain"/>
    <property type="match status" value="1"/>
</dbReference>
<feature type="compositionally biased region" description="Low complexity" evidence="6">
    <location>
        <begin position="501"/>
        <end position="521"/>
    </location>
</feature>
<keyword evidence="10" id="KW-1185">Reference proteome</keyword>
<sequence>MVREGSSPEGPRPASVLAWILPAAATAVAAAVAAVTVPPQATTPVVWIGAVATVAVALVTGEVARRGQALAALRAQAAAQQAALGRQEAETVRLAEELLPEVVARLGRGEFPEDVHAAITEEVTRQGRESGLTPEFTAAHQAVLRSVLDAVVAEEDLRESAQRAFVNIARRVQAIVHQQAQELRDMEDRHGQSPEVFGDLLRLDHGTALIGRLADSIAVLGGARPGRQWSRAVPLFSVLRGAMSRIIDYQRVELHSVSEVAVVGTAVEPLIHALAELLDNATRYSPPQTRVHLTAVEVQSGIAVEIEDGGVSMSEEARARAERMLQQAQQGIDVNDLGETPRLGLAVVGRLAQAYNFHVSLRPSAYGGVRAVLIVPQDLITTAAATGRAHGIGASSGPRTARTERREVNAAPQAAGPRHAAATPAVPPAPAPATSRNAAPAAPSVPAVSAPAAAAVPPQFRDDVREETQDDLPLVTERTANGLPQRRRKSRVTAPVPPAAPGAHAAPAPTSPAAGTEEAAPVQPGMWLAAFQSGLSGESGSGASGQSQPQSPRGQQAPAPAQAQAQPHAQAQPQPHAQAQPQPNHDQYGRPDHDQYGQSVNGRQGRPDQWGGAAERPGPDAGWAGHPGPAAGTGTSVSAASAASEKSDESSEKSE</sequence>
<feature type="compositionally biased region" description="Low complexity" evidence="6">
    <location>
        <begin position="432"/>
        <end position="458"/>
    </location>
</feature>
<dbReference type="EC" id="2.7.13.3" evidence="2"/>
<evidence type="ECO:0000256" key="3">
    <source>
        <dbReference type="ARBA" id="ARBA00022553"/>
    </source>
</evidence>
<dbReference type="InterPro" id="IPR050428">
    <property type="entry name" value="TCS_sensor_his_kinase"/>
</dbReference>
<keyword evidence="5" id="KW-0418">Kinase</keyword>
<proteinExistence type="predicted"/>
<feature type="compositionally biased region" description="Low complexity" evidence="6">
    <location>
        <begin position="619"/>
        <end position="644"/>
    </location>
</feature>
<dbReference type="Proteomes" id="UP000286746">
    <property type="component" value="Unassembled WGS sequence"/>
</dbReference>
<feature type="compositionally biased region" description="Low complexity" evidence="6">
    <location>
        <begin position="410"/>
        <end position="424"/>
    </location>
</feature>
<accession>A0A401W8P6</accession>
<organism evidence="9 10">
    <name type="scientific">Streptomyces paromomycinus</name>
    <name type="common">Streptomyces rimosus subsp. paromomycinus</name>
    <dbReference type="NCBI Taxonomy" id="92743"/>
    <lineage>
        <taxon>Bacteria</taxon>
        <taxon>Bacillati</taxon>
        <taxon>Actinomycetota</taxon>
        <taxon>Actinomycetes</taxon>
        <taxon>Kitasatosporales</taxon>
        <taxon>Streptomycetaceae</taxon>
        <taxon>Streptomyces</taxon>
    </lineage>
</organism>
<feature type="region of interest" description="Disordered" evidence="6">
    <location>
        <begin position="389"/>
        <end position="655"/>
    </location>
</feature>
<dbReference type="GO" id="GO:0005886">
    <property type="term" value="C:plasma membrane"/>
    <property type="evidence" value="ECO:0007669"/>
    <property type="project" value="TreeGrafter"/>
</dbReference>
<evidence type="ECO:0000256" key="4">
    <source>
        <dbReference type="ARBA" id="ARBA00022679"/>
    </source>
</evidence>
<dbReference type="InterPro" id="IPR036890">
    <property type="entry name" value="HATPase_C_sf"/>
</dbReference>
<dbReference type="Pfam" id="PF02518">
    <property type="entry name" value="HATPase_c"/>
    <property type="match status" value="1"/>
</dbReference>
<feature type="compositionally biased region" description="Low complexity" evidence="6">
    <location>
        <begin position="544"/>
        <end position="583"/>
    </location>
</feature>
<keyword evidence="7" id="KW-1133">Transmembrane helix</keyword>
<name>A0A401W8P6_STREY</name>
<evidence type="ECO:0000313" key="10">
    <source>
        <dbReference type="Proteomes" id="UP000286746"/>
    </source>
</evidence>
<evidence type="ECO:0000256" key="1">
    <source>
        <dbReference type="ARBA" id="ARBA00000085"/>
    </source>
</evidence>
<dbReference type="SMART" id="SM00387">
    <property type="entry name" value="HATPase_c"/>
    <property type="match status" value="1"/>
</dbReference>
<keyword evidence="4" id="KW-0808">Transferase</keyword>
<reference evidence="9 10" key="1">
    <citation type="submission" date="2018-11" db="EMBL/GenBank/DDBJ databases">
        <title>Whole genome sequence of Streptomyces paromomycinus NBRC 15454(T).</title>
        <authorList>
            <person name="Komaki H."/>
            <person name="Tamura T."/>
        </authorList>
    </citation>
    <scope>NUCLEOTIDE SEQUENCE [LARGE SCALE GENOMIC DNA]</scope>
    <source>
        <strain evidence="9 10">NBRC 15454</strain>
    </source>
</reference>
<dbReference type="PANTHER" id="PTHR45436:SF5">
    <property type="entry name" value="SENSOR HISTIDINE KINASE TRCS"/>
    <property type="match status" value="1"/>
</dbReference>
<protein>
    <recommendedName>
        <fullName evidence="2">histidine kinase</fullName>
        <ecNumber evidence="2">2.7.13.3</ecNumber>
    </recommendedName>
</protein>